<proteinExistence type="predicted"/>
<gene>
    <name evidence="1" type="primary">17</name>
    <name evidence="1" type="ORF">PBI_INDLULAMITHI_17</name>
</gene>
<evidence type="ECO:0000313" key="2">
    <source>
        <dbReference type="Proteomes" id="UP000423609"/>
    </source>
</evidence>
<dbReference type="GeneID" id="55624456"/>
<dbReference type="RefSeq" id="YP_009853769.1">
    <property type="nucleotide sequence ID" value="NC_048824.1"/>
</dbReference>
<evidence type="ECO:0008006" key="3">
    <source>
        <dbReference type="Google" id="ProtNLM"/>
    </source>
</evidence>
<organism evidence="1 2">
    <name type="scientific">Mycobacterium phage Indlulamithi</name>
    <dbReference type="NCBI Taxonomy" id="2656582"/>
    <lineage>
        <taxon>Viruses</taxon>
        <taxon>Duplodnaviria</taxon>
        <taxon>Heunggongvirae</taxon>
        <taxon>Uroviricota</taxon>
        <taxon>Caudoviricetes</taxon>
        <taxon>Indlulamithivirus</taxon>
        <taxon>Indlulamithivirus indlulamithi</taxon>
    </lineage>
</organism>
<protein>
    <recommendedName>
        <fullName evidence="3">Minor tail protein</fullName>
    </recommendedName>
</protein>
<dbReference type="KEGG" id="vg:55624456"/>
<sequence length="126" mass="13876">MASNPRVQFTGVGALANSIQQHDLKVKRVIAGQFLYAKDEAVGFAKLNAPWTDRTGNARAGIHGDVKVINQGEAFELLLAHTVYYGIWLEVRFSGRYAILMPTINYIGALLLQRIASSIQKMEALS</sequence>
<accession>A0A649VCJ6</accession>
<evidence type="ECO:0000313" key="1">
    <source>
        <dbReference type="EMBL" id="QGJ90058.1"/>
    </source>
</evidence>
<name>A0A649VCJ6_9CAUD</name>
<reference evidence="1 2" key="1">
    <citation type="submission" date="2019-10" db="EMBL/GenBank/DDBJ databases">
        <authorList>
            <person name="Garlena R.A."/>
            <person name="Russell D.A."/>
            <person name="Pope W.H."/>
            <person name="Jacobs-Sera D."/>
            <person name="Hatfull G.F."/>
        </authorList>
    </citation>
    <scope>NUCLEOTIDE SEQUENCE [LARGE SCALE GENOMIC DNA]</scope>
</reference>
<dbReference type="Proteomes" id="UP000423609">
    <property type="component" value="Segment"/>
</dbReference>
<keyword evidence="2" id="KW-1185">Reference proteome</keyword>
<dbReference type="EMBL" id="MN585993">
    <property type="protein sequence ID" value="QGJ90058.1"/>
    <property type="molecule type" value="Genomic_DNA"/>
</dbReference>